<protein>
    <submittedName>
        <fullName evidence="2">Uncharacterized protein</fullName>
    </submittedName>
</protein>
<organism evidence="2">
    <name type="scientific">Blastochloris viridis</name>
    <name type="common">Rhodopseudomonas viridis</name>
    <dbReference type="NCBI Taxonomy" id="1079"/>
    <lineage>
        <taxon>Bacteria</taxon>
        <taxon>Pseudomonadati</taxon>
        <taxon>Pseudomonadota</taxon>
        <taxon>Alphaproteobacteria</taxon>
        <taxon>Hyphomicrobiales</taxon>
        <taxon>Blastochloridaceae</taxon>
        <taxon>Blastochloris</taxon>
    </lineage>
</organism>
<sequence length="49" mass="5067">MRGLQQPAGRGKRRAARKPAAGVTADCAAEADVLRFSLSASLDLTASSH</sequence>
<evidence type="ECO:0000313" key="2">
    <source>
        <dbReference type="EMBL" id="BAR99061.1"/>
    </source>
</evidence>
<evidence type="ECO:0000256" key="1">
    <source>
        <dbReference type="SAM" id="MobiDB-lite"/>
    </source>
</evidence>
<dbReference type="EMBL" id="AP014854">
    <property type="protein sequence ID" value="BAR99061.1"/>
    <property type="molecule type" value="Genomic_DNA"/>
</dbReference>
<dbReference type="AlphaFoldDB" id="A0A182D2D7"/>
<name>A0A182D2D7_BLAVI</name>
<gene>
    <name evidence="2" type="ORF">BV133_1468</name>
</gene>
<accession>A0A182D2D7</accession>
<reference evidence="2" key="1">
    <citation type="journal article" date="2015" name="Genome Announc.">
        <title>Complete Genome Sequence of the Bacteriochlorophyll b-Producing Photosynthetic Bacterium Blastochloris viridis.</title>
        <authorList>
            <person name="Tsukatani Y."/>
            <person name="Hirose Y."/>
            <person name="Harada J."/>
            <person name="Misawa N."/>
            <person name="Mori K."/>
            <person name="Inoue K."/>
            <person name="Tamiaki H."/>
        </authorList>
    </citation>
    <scope>NUCLEOTIDE SEQUENCE [LARGE SCALE GENOMIC DNA]</scope>
    <source>
        <strain evidence="2">DSM 133</strain>
    </source>
</reference>
<feature type="region of interest" description="Disordered" evidence="1">
    <location>
        <begin position="1"/>
        <end position="23"/>
    </location>
</feature>
<proteinExistence type="predicted"/>